<dbReference type="Gene3D" id="2.10.60.10">
    <property type="entry name" value="CD59"/>
    <property type="match status" value="2"/>
</dbReference>
<dbReference type="InterPro" id="IPR004126">
    <property type="entry name" value="PLipase_A2_inh_N"/>
</dbReference>
<feature type="domain" description="UPAR/Ly6" evidence="6">
    <location>
        <begin position="115"/>
        <end position="176"/>
    </location>
</feature>
<feature type="signal peptide" evidence="5">
    <location>
        <begin position="1"/>
        <end position="19"/>
    </location>
</feature>
<feature type="chain" id="PRO_5034556401" evidence="5">
    <location>
        <begin position="20"/>
        <end position="224"/>
    </location>
</feature>
<dbReference type="InterPro" id="IPR045860">
    <property type="entry name" value="Snake_toxin-like_sf"/>
</dbReference>
<evidence type="ECO:0000259" key="7">
    <source>
        <dbReference type="Pfam" id="PF02988"/>
    </source>
</evidence>
<dbReference type="GO" id="GO:0005576">
    <property type="term" value="C:extracellular region"/>
    <property type="evidence" value="ECO:0007669"/>
    <property type="project" value="UniProtKB-SubCell"/>
</dbReference>
<comment type="similarity">
    <text evidence="2">Belongs to the CNF-like-inhibitor family.</text>
</comment>
<dbReference type="OrthoDB" id="9907178at2759"/>
<proteinExistence type="inferred from homology"/>
<evidence type="ECO:0000256" key="1">
    <source>
        <dbReference type="ARBA" id="ARBA00004613"/>
    </source>
</evidence>
<reference evidence="8" key="1">
    <citation type="submission" date="2025-08" db="UniProtKB">
        <authorList>
            <consortium name="Ensembl"/>
        </authorList>
    </citation>
    <scope>IDENTIFICATION</scope>
</reference>
<dbReference type="PROSITE" id="PS51257">
    <property type="entry name" value="PROKAR_LIPOPROTEIN"/>
    <property type="match status" value="1"/>
</dbReference>
<reference evidence="8" key="2">
    <citation type="submission" date="2025-09" db="UniProtKB">
        <authorList>
            <consortium name="Ensembl"/>
        </authorList>
    </citation>
    <scope>IDENTIFICATION</scope>
</reference>
<dbReference type="CDD" id="cd23588">
    <property type="entry name" value="TFP_LU_ECD_PLIG"/>
    <property type="match status" value="1"/>
</dbReference>
<gene>
    <name evidence="8" type="primary">LOC115640538</name>
</gene>
<dbReference type="PANTHER" id="PTHR20914:SF30">
    <property type="entry name" value="LY6_PLAUR DOMAIN CONTAINING 9"/>
    <property type="match status" value="1"/>
</dbReference>
<dbReference type="InterPro" id="IPR050918">
    <property type="entry name" value="CNF-like_PLA2_Inhibitor"/>
</dbReference>
<dbReference type="Pfam" id="PF00021">
    <property type="entry name" value="UPAR_LY6"/>
    <property type="match status" value="1"/>
</dbReference>
<evidence type="ECO:0000256" key="5">
    <source>
        <dbReference type="SAM" id="SignalP"/>
    </source>
</evidence>
<keyword evidence="4" id="KW-1015">Disulfide bond</keyword>
<evidence type="ECO:0000259" key="6">
    <source>
        <dbReference type="Pfam" id="PF00021"/>
    </source>
</evidence>
<dbReference type="Ensembl" id="ENSGEVT00005024993.1">
    <property type="protein sequence ID" value="ENSGEVP00005023772.1"/>
    <property type="gene ID" value="ENSGEVG00005016881.1"/>
</dbReference>
<keyword evidence="9" id="KW-1185">Reference proteome</keyword>
<comment type="subcellular location">
    <subcellularLocation>
        <location evidence="1">Secreted</location>
    </subcellularLocation>
</comment>
<dbReference type="GO" id="GO:0030154">
    <property type="term" value="P:cell differentiation"/>
    <property type="evidence" value="ECO:0007669"/>
    <property type="project" value="UniProtKB-ARBA"/>
</dbReference>
<dbReference type="SUPFAM" id="SSF57302">
    <property type="entry name" value="Snake toxin-like"/>
    <property type="match status" value="2"/>
</dbReference>
<evidence type="ECO:0000313" key="9">
    <source>
        <dbReference type="Proteomes" id="UP000694390"/>
    </source>
</evidence>
<dbReference type="PANTHER" id="PTHR20914">
    <property type="entry name" value="LY6/PLAUR DOMAIN-CONTAINING PROTEIN 8"/>
    <property type="match status" value="1"/>
</dbReference>
<keyword evidence="3" id="KW-0964">Secreted</keyword>
<dbReference type="Proteomes" id="UP000694390">
    <property type="component" value="Unassembled WGS sequence"/>
</dbReference>
<dbReference type="GO" id="GO:0004859">
    <property type="term" value="F:phospholipase inhibitor activity"/>
    <property type="evidence" value="ECO:0007669"/>
    <property type="project" value="InterPro"/>
</dbReference>
<dbReference type="Pfam" id="PF02988">
    <property type="entry name" value="PLA2_inh"/>
    <property type="match status" value="1"/>
</dbReference>
<protein>
    <submittedName>
        <fullName evidence="8">Phospholipase A2 inhibitor subunit gamma B-like</fullName>
    </submittedName>
</protein>
<name>A0A8C4YDY3_9SAUR</name>
<dbReference type="GeneTree" id="ENSGT00940000163304"/>
<keyword evidence="5" id="KW-0732">Signal</keyword>
<evidence type="ECO:0000256" key="4">
    <source>
        <dbReference type="ARBA" id="ARBA00023157"/>
    </source>
</evidence>
<sequence length="224" mass="22960">MKSFLAVCTLAALLATGACLQCEVCDGPGISCSGDSDTCQNTEDSCGITLTEDTVAGVKTQNVLKSCLSSSQCKAGAISMNFGTAKARRMSIACCQRDDCTPDPVKLPPADTKPNGRRCRGCYALNADHCNEQTIHCTGAETQCLDVAGPLKSGGSTTKIIMKGCVTESVCAQVNAGSGTFLGISGDLPKHRCTPATSAASTALGPAGLLLLALTGLHLLNFFS</sequence>
<evidence type="ECO:0000256" key="3">
    <source>
        <dbReference type="ARBA" id="ARBA00022525"/>
    </source>
</evidence>
<accession>A0A8C4YDY3</accession>
<evidence type="ECO:0000256" key="2">
    <source>
        <dbReference type="ARBA" id="ARBA00006570"/>
    </source>
</evidence>
<organism evidence="8 9">
    <name type="scientific">Gopherus evgoodei</name>
    <name type="common">Goodes thornscrub tortoise</name>
    <dbReference type="NCBI Taxonomy" id="1825980"/>
    <lineage>
        <taxon>Eukaryota</taxon>
        <taxon>Metazoa</taxon>
        <taxon>Chordata</taxon>
        <taxon>Craniata</taxon>
        <taxon>Vertebrata</taxon>
        <taxon>Euteleostomi</taxon>
        <taxon>Archelosauria</taxon>
        <taxon>Testudinata</taxon>
        <taxon>Testudines</taxon>
        <taxon>Cryptodira</taxon>
        <taxon>Durocryptodira</taxon>
        <taxon>Testudinoidea</taxon>
        <taxon>Testudinidae</taxon>
        <taxon>Gopherus</taxon>
    </lineage>
</organism>
<dbReference type="InterPro" id="IPR016054">
    <property type="entry name" value="LY6_UPA_recep-like"/>
</dbReference>
<feature type="domain" description="Phospholipase A2 inhibitor N-terminal" evidence="7">
    <location>
        <begin position="21"/>
        <end position="101"/>
    </location>
</feature>
<dbReference type="CDD" id="cd23572">
    <property type="entry name" value="TFP_LU_ECD_PINLYP_rpt2"/>
    <property type="match status" value="1"/>
</dbReference>
<evidence type="ECO:0000313" key="8">
    <source>
        <dbReference type="Ensembl" id="ENSGEVP00005023772.1"/>
    </source>
</evidence>
<dbReference type="AlphaFoldDB" id="A0A8C4YDY3"/>